<dbReference type="InterPro" id="IPR050624">
    <property type="entry name" value="HTH-type_Tx_Regulator"/>
</dbReference>
<dbReference type="Proteomes" id="UP000261023">
    <property type="component" value="Unassembled WGS sequence"/>
</dbReference>
<organism evidence="4 5">
    <name type="scientific">Hungatella hathewayi</name>
    <dbReference type="NCBI Taxonomy" id="154046"/>
    <lineage>
        <taxon>Bacteria</taxon>
        <taxon>Bacillati</taxon>
        <taxon>Bacillota</taxon>
        <taxon>Clostridia</taxon>
        <taxon>Lachnospirales</taxon>
        <taxon>Lachnospiraceae</taxon>
        <taxon>Hungatella</taxon>
    </lineage>
</organism>
<evidence type="ECO:0000256" key="1">
    <source>
        <dbReference type="ARBA" id="ARBA00023125"/>
    </source>
</evidence>
<dbReference type="RefSeq" id="WP_002600401.1">
    <property type="nucleotide sequence ID" value="NZ_CACRUH010000076.1"/>
</dbReference>
<dbReference type="Gene3D" id="1.10.357.10">
    <property type="entry name" value="Tetracycline Repressor, domain 2"/>
    <property type="match status" value="1"/>
</dbReference>
<reference evidence="4 5" key="1">
    <citation type="submission" date="2018-08" db="EMBL/GenBank/DDBJ databases">
        <title>A genome reference for cultivated species of the human gut microbiota.</title>
        <authorList>
            <person name="Zou Y."/>
            <person name="Xue W."/>
            <person name="Luo G."/>
        </authorList>
    </citation>
    <scope>NUCLEOTIDE SEQUENCE [LARGE SCALE GENOMIC DNA]</scope>
    <source>
        <strain evidence="4 5">AF19-13AC</strain>
    </source>
</reference>
<dbReference type="GO" id="GO:0003677">
    <property type="term" value="F:DNA binding"/>
    <property type="evidence" value="ECO:0007669"/>
    <property type="project" value="UniProtKB-UniRule"/>
</dbReference>
<dbReference type="AlphaFoldDB" id="A0A3E3DGN8"/>
<evidence type="ECO:0000313" key="4">
    <source>
        <dbReference type="EMBL" id="RGD68452.1"/>
    </source>
</evidence>
<dbReference type="Pfam" id="PF00440">
    <property type="entry name" value="TetR_N"/>
    <property type="match status" value="1"/>
</dbReference>
<dbReference type="InterPro" id="IPR001647">
    <property type="entry name" value="HTH_TetR"/>
</dbReference>
<dbReference type="PROSITE" id="PS50977">
    <property type="entry name" value="HTH_TETR_2"/>
    <property type="match status" value="1"/>
</dbReference>
<dbReference type="OrthoDB" id="9810250at2"/>
<dbReference type="SUPFAM" id="SSF46689">
    <property type="entry name" value="Homeodomain-like"/>
    <property type="match status" value="1"/>
</dbReference>
<dbReference type="PANTHER" id="PTHR43479:SF11">
    <property type="entry name" value="ACREF_ENVCD OPERON REPRESSOR-RELATED"/>
    <property type="match status" value="1"/>
</dbReference>
<dbReference type="PANTHER" id="PTHR43479">
    <property type="entry name" value="ACREF/ENVCD OPERON REPRESSOR-RELATED"/>
    <property type="match status" value="1"/>
</dbReference>
<dbReference type="EMBL" id="QTJW01000016">
    <property type="protein sequence ID" value="RGD68452.1"/>
    <property type="molecule type" value="Genomic_DNA"/>
</dbReference>
<feature type="domain" description="HTH tetR-type" evidence="3">
    <location>
        <begin position="10"/>
        <end position="70"/>
    </location>
</feature>
<evidence type="ECO:0000313" key="5">
    <source>
        <dbReference type="Proteomes" id="UP000261023"/>
    </source>
</evidence>
<proteinExistence type="predicted"/>
<dbReference type="InterPro" id="IPR009057">
    <property type="entry name" value="Homeodomain-like_sf"/>
</dbReference>
<sequence length="168" mass="20273">MKETSNPVVWQSRTWLMDALAALMEEKKFEEITVVEICRRADLSRRTFYRNYSSKEDLFRSCCERLCREYVRYLERDTAYFAAHITEVSNTYWPEIYGRLQEYWKETMSGEELEYCLFFNMGGLWNIMMKWLFEEPERSPCEMERMIRRSLQNLLAGDAKSPDRSDAK</sequence>
<protein>
    <submittedName>
        <fullName evidence="4">TetR/AcrR family transcriptional regulator</fullName>
    </submittedName>
</protein>
<keyword evidence="1 2" id="KW-0238">DNA-binding</keyword>
<evidence type="ECO:0000259" key="3">
    <source>
        <dbReference type="PROSITE" id="PS50977"/>
    </source>
</evidence>
<feature type="DNA-binding region" description="H-T-H motif" evidence="2">
    <location>
        <begin position="33"/>
        <end position="52"/>
    </location>
</feature>
<accession>A0A3E3DGN8</accession>
<comment type="caution">
    <text evidence="4">The sequence shown here is derived from an EMBL/GenBank/DDBJ whole genome shotgun (WGS) entry which is preliminary data.</text>
</comment>
<evidence type="ECO:0000256" key="2">
    <source>
        <dbReference type="PROSITE-ProRule" id="PRU00335"/>
    </source>
</evidence>
<name>A0A3E3DGN8_9FIRM</name>
<gene>
    <name evidence="4" type="ORF">DWX31_21785</name>
</gene>